<keyword evidence="1" id="KW-0175">Coiled coil</keyword>
<reference evidence="3" key="2">
    <citation type="journal article" date="2008" name="Genome Biol.">
        <title>Improved genome assembly and evidence-based global gene model set for the chordate Ciona intestinalis: new insight into intron and operon populations.</title>
        <authorList>
            <person name="Satou Y."/>
            <person name="Mineta K."/>
            <person name="Ogasawara M."/>
            <person name="Sasakura Y."/>
            <person name="Shoguchi E."/>
            <person name="Ueno K."/>
            <person name="Yamada L."/>
            <person name="Matsumoto J."/>
            <person name="Wasserscheid J."/>
            <person name="Dewar K."/>
            <person name="Wiley G.B."/>
            <person name="Macmil S.L."/>
            <person name="Roe B.A."/>
            <person name="Zeller R.W."/>
            <person name="Hastings K.E."/>
            <person name="Lemaire P."/>
            <person name="Lindquist E."/>
            <person name="Endo T."/>
            <person name="Hotta K."/>
            <person name="Inaba K."/>
        </authorList>
    </citation>
    <scope>NUCLEOTIDE SEQUENCE [LARGE SCALE GENOMIC DNA]</scope>
    <source>
        <strain evidence="3">wild type</strain>
    </source>
</reference>
<feature type="compositionally biased region" description="Acidic residues" evidence="2">
    <location>
        <begin position="1"/>
        <end position="11"/>
    </location>
</feature>
<reference evidence="4" key="1">
    <citation type="journal article" date="2002" name="Science">
        <title>The draft genome of Ciona intestinalis: insights into chordate and vertebrate origins.</title>
        <authorList>
            <person name="Dehal P."/>
            <person name="Satou Y."/>
            <person name="Campbell R.K."/>
            <person name="Chapman J."/>
            <person name="Degnan B."/>
            <person name="De Tomaso A."/>
            <person name="Davidson B."/>
            <person name="Di Gregorio A."/>
            <person name="Gelpke M."/>
            <person name="Goodstein D.M."/>
            <person name="Harafuji N."/>
            <person name="Hastings K.E."/>
            <person name="Ho I."/>
            <person name="Hotta K."/>
            <person name="Huang W."/>
            <person name="Kawashima T."/>
            <person name="Lemaire P."/>
            <person name="Martinez D."/>
            <person name="Meinertzhagen I.A."/>
            <person name="Necula S."/>
            <person name="Nonaka M."/>
            <person name="Putnam N."/>
            <person name="Rash S."/>
            <person name="Saiga H."/>
            <person name="Satake M."/>
            <person name="Terry A."/>
            <person name="Yamada L."/>
            <person name="Wang H.G."/>
            <person name="Awazu S."/>
            <person name="Azumi K."/>
            <person name="Boore J."/>
            <person name="Branno M."/>
            <person name="Chin-Bow S."/>
            <person name="DeSantis R."/>
            <person name="Doyle S."/>
            <person name="Francino P."/>
            <person name="Keys D.N."/>
            <person name="Haga S."/>
            <person name="Hayashi H."/>
            <person name="Hino K."/>
            <person name="Imai K.S."/>
            <person name="Inaba K."/>
            <person name="Kano S."/>
            <person name="Kobayashi K."/>
            <person name="Kobayashi M."/>
            <person name="Lee B.I."/>
            <person name="Makabe K.W."/>
            <person name="Manohar C."/>
            <person name="Matassi G."/>
            <person name="Medina M."/>
            <person name="Mochizuki Y."/>
            <person name="Mount S."/>
            <person name="Morishita T."/>
            <person name="Miura S."/>
            <person name="Nakayama A."/>
            <person name="Nishizaka S."/>
            <person name="Nomoto H."/>
            <person name="Ohta F."/>
            <person name="Oishi K."/>
            <person name="Rigoutsos I."/>
            <person name="Sano M."/>
            <person name="Sasaki A."/>
            <person name="Sasakura Y."/>
            <person name="Shoguchi E."/>
            <person name="Shin-i T."/>
            <person name="Spagnuolo A."/>
            <person name="Stainier D."/>
            <person name="Suzuki M.M."/>
            <person name="Tassy O."/>
            <person name="Takatori N."/>
            <person name="Tokuoka M."/>
            <person name="Yagi K."/>
            <person name="Yoshizaki F."/>
            <person name="Wada S."/>
            <person name="Zhang C."/>
            <person name="Hyatt P.D."/>
            <person name="Larimer F."/>
            <person name="Detter C."/>
            <person name="Doggett N."/>
            <person name="Glavina T."/>
            <person name="Hawkins T."/>
            <person name="Richardson P."/>
            <person name="Lucas S."/>
            <person name="Kohara Y."/>
            <person name="Levine M."/>
            <person name="Satoh N."/>
            <person name="Rokhsar D.S."/>
        </authorList>
    </citation>
    <scope>NUCLEOTIDE SEQUENCE [LARGE SCALE GENOMIC DNA]</scope>
</reference>
<evidence type="ECO:0000313" key="3">
    <source>
        <dbReference type="Ensembl" id="ENSCINP00000032863.1"/>
    </source>
</evidence>
<dbReference type="Proteomes" id="UP000008144">
    <property type="component" value="Chromosome 5"/>
</dbReference>
<evidence type="ECO:0000256" key="1">
    <source>
        <dbReference type="SAM" id="Coils"/>
    </source>
</evidence>
<sequence length="245" mass="27166">MTDNWDDDDFGTFESADLNKGSAPSSATVNTSTNLPAWLLEAQAKPPISPTHQRDEPNHTAKASNYEQLSLPTSVASIFDSTNTSVTSEEATGDTGHDTVSATIASPAVTEYAFNAVFSDATSAHSTLSTEEKGSVFVKKEKEKKAEEQKKESDLVVQLRGQLDSAMALKEQSEMSLNELREELNHKVEELNKKIKRKEEEHSIMMMQLEEKKSKELEQLQQSSENTMREVTEQYTTLCNQVAAD</sequence>
<protein>
    <recommendedName>
        <fullName evidence="5">Transforming acidic coiled-coil-containing protein C-terminal domain-containing protein</fullName>
    </recommendedName>
</protein>
<dbReference type="Ensembl" id="ENSCINT00000031032.1">
    <property type="protein sequence ID" value="ENSCINP00000032863.1"/>
    <property type="gene ID" value="ENSCING00000024733.1"/>
</dbReference>
<evidence type="ECO:0008006" key="5">
    <source>
        <dbReference type="Google" id="ProtNLM"/>
    </source>
</evidence>
<feature type="compositionally biased region" description="Polar residues" evidence="2">
    <location>
        <begin position="22"/>
        <end position="35"/>
    </location>
</feature>
<organism evidence="3 4">
    <name type="scientific">Ciona intestinalis</name>
    <name type="common">Transparent sea squirt</name>
    <name type="synonym">Ascidia intestinalis</name>
    <dbReference type="NCBI Taxonomy" id="7719"/>
    <lineage>
        <taxon>Eukaryota</taxon>
        <taxon>Metazoa</taxon>
        <taxon>Chordata</taxon>
        <taxon>Tunicata</taxon>
        <taxon>Ascidiacea</taxon>
        <taxon>Phlebobranchia</taxon>
        <taxon>Cionidae</taxon>
        <taxon>Ciona</taxon>
    </lineage>
</organism>
<feature type="coiled-coil region" evidence="1">
    <location>
        <begin position="163"/>
        <end position="234"/>
    </location>
</feature>
<dbReference type="EMBL" id="EAAA01002234">
    <property type="status" value="NOT_ANNOTATED_CDS"/>
    <property type="molecule type" value="Genomic_DNA"/>
</dbReference>
<reference evidence="3" key="4">
    <citation type="submission" date="2025-09" db="UniProtKB">
        <authorList>
            <consortium name="Ensembl"/>
        </authorList>
    </citation>
    <scope>IDENTIFICATION</scope>
</reference>
<dbReference type="AlphaFoldDB" id="H2XT79"/>
<dbReference type="InParanoid" id="H2XT79"/>
<accession>H2XT79</accession>
<dbReference type="HOGENOM" id="CLU_1135669_0_0_1"/>
<reference evidence="3" key="3">
    <citation type="submission" date="2025-08" db="UniProtKB">
        <authorList>
            <consortium name="Ensembl"/>
        </authorList>
    </citation>
    <scope>IDENTIFICATION</scope>
</reference>
<keyword evidence="4" id="KW-1185">Reference proteome</keyword>
<feature type="region of interest" description="Disordered" evidence="2">
    <location>
        <begin position="1"/>
        <end position="68"/>
    </location>
</feature>
<proteinExistence type="predicted"/>
<dbReference type="GeneTree" id="ENSGT00660000096576"/>
<evidence type="ECO:0000256" key="2">
    <source>
        <dbReference type="SAM" id="MobiDB-lite"/>
    </source>
</evidence>
<evidence type="ECO:0000313" key="4">
    <source>
        <dbReference type="Proteomes" id="UP000008144"/>
    </source>
</evidence>
<name>H2XT79_CIOIN</name>